<feature type="binding site" evidence="6">
    <location>
        <begin position="151"/>
        <end position="153"/>
    </location>
    <ligand>
        <name>substrate</name>
    </ligand>
</feature>
<dbReference type="Proteomes" id="UP000005467">
    <property type="component" value="Unassembled WGS sequence"/>
</dbReference>
<dbReference type="InterPro" id="IPR023064">
    <property type="entry name" value="D-ribose_pyranase"/>
</dbReference>
<feature type="binding site" evidence="6">
    <location>
        <position position="51"/>
    </location>
    <ligand>
        <name>substrate</name>
    </ligand>
</feature>
<comment type="subcellular location">
    <subcellularLocation>
        <location evidence="6">Cytoplasm</location>
    </subcellularLocation>
</comment>
<dbReference type="UniPathway" id="UPA00916">
    <property type="reaction ID" value="UER00888"/>
</dbReference>
<keyword evidence="8" id="KW-1185">Reference proteome</keyword>
<dbReference type="Pfam" id="PF05025">
    <property type="entry name" value="RbsD_FucU"/>
    <property type="match status" value="1"/>
</dbReference>
<keyword evidence="5 6" id="KW-0119">Carbohydrate metabolism</keyword>
<dbReference type="GO" id="GO:0016872">
    <property type="term" value="F:intramolecular lyase activity"/>
    <property type="evidence" value="ECO:0007669"/>
    <property type="project" value="UniProtKB-UniRule"/>
</dbReference>
<evidence type="ECO:0000256" key="6">
    <source>
        <dbReference type="HAMAP-Rule" id="MF_01661"/>
    </source>
</evidence>
<comment type="catalytic activity">
    <reaction evidence="1 6">
        <text>beta-D-ribopyranose = beta-D-ribofuranose</text>
        <dbReference type="Rhea" id="RHEA:25432"/>
        <dbReference type="ChEBI" id="CHEBI:27476"/>
        <dbReference type="ChEBI" id="CHEBI:47002"/>
        <dbReference type="EC" id="5.4.99.62"/>
    </reaction>
</comment>
<feature type="active site" description="Proton donor" evidence="6">
    <location>
        <position position="43"/>
    </location>
</feature>
<comment type="similarity">
    <text evidence="6">Belongs to the RbsD / FucU family. RbsD subfamily.</text>
</comment>
<feature type="binding site" evidence="6">
    <location>
        <position position="129"/>
    </location>
    <ligand>
        <name>substrate</name>
    </ligand>
</feature>
<evidence type="ECO:0000313" key="7">
    <source>
        <dbReference type="EMBL" id="EFX92929.1"/>
    </source>
</evidence>
<keyword evidence="3 6" id="KW-0963">Cytoplasm</keyword>
<dbReference type="PANTHER" id="PTHR37831">
    <property type="entry name" value="D-RIBOSE PYRANASE"/>
    <property type="match status" value="1"/>
</dbReference>
<evidence type="ECO:0000313" key="8">
    <source>
        <dbReference type="Proteomes" id="UP000005467"/>
    </source>
</evidence>
<comment type="function">
    <text evidence="6">Catalyzes the interconversion of beta-pyran and beta-furan forms of D-ribose.</text>
</comment>
<evidence type="ECO:0000256" key="1">
    <source>
        <dbReference type="ARBA" id="ARBA00000223"/>
    </source>
</evidence>
<dbReference type="SUPFAM" id="SSF102546">
    <property type="entry name" value="RbsD-like"/>
    <property type="match status" value="1"/>
</dbReference>
<comment type="caution">
    <text evidence="7">The sequence shown here is derived from an EMBL/GenBank/DDBJ whole genome shotgun (WGS) entry which is preliminary data.</text>
</comment>
<dbReference type="GO" id="GO:0062193">
    <property type="term" value="F:D-ribose pyranase activity"/>
    <property type="evidence" value="ECO:0007669"/>
    <property type="project" value="UniProtKB-EC"/>
</dbReference>
<protein>
    <recommendedName>
        <fullName evidence="2 6">D-ribose pyranase</fullName>
        <ecNumber evidence="2 6">5.4.99.62</ecNumber>
    </recommendedName>
</protein>
<dbReference type="GO" id="GO:0048029">
    <property type="term" value="F:monosaccharide binding"/>
    <property type="evidence" value="ECO:0007669"/>
    <property type="project" value="InterPro"/>
</dbReference>
<dbReference type="InterPro" id="IPR023750">
    <property type="entry name" value="RbsD-like_sf"/>
</dbReference>
<dbReference type="HAMAP" id="MF_01661">
    <property type="entry name" value="D_rib_pyranase"/>
    <property type="match status" value="1"/>
</dbReference>
<dbReference type="GO" id="GO:0019303">
    <property type="term" value="P:D-ribose catabolic process"/>
    <property type="evidence" value="ECO:0007669"/>
    <property type="project" value="UniProtKB-UniRule"/>
</dbReference>
<dbReference type="HOGENOM" id="CLU_135498_0_0_6"/>
<organism evidence="7 8">
    <name type="scientific">Actinobacillus ureae ATCC 25976</name>
    <dbReference type="NCBI Taxonomy" id="887324"/>
    <lineage>
        <taxon>Bacteria</taxon>
        <taxon>Pseudomonadati</taxon>
        <taxon>Pseudomonadota</taxon>
        <taxon>Gammaproteobacteria</taxon>
        <taxon>Pasteurellales</taxon>
        <taxon>Pasteurellaceae</taxon>
        <taxon>Actinobacillus</taxon>
    </lineage>
</organism>
<comment type="subunit">
    <text evidence="6">Homodecamer.</text>
</comment>
<proteinExistence type="inferred from homology"/>
<evidence type="ECO:0000256" key="4">
    <source>
        <dbReference type="ARBA" id="ARBA00023235"/>
    </source>
</evidence>
<evidence type="ECO:0000256" key="5">
    <source>
        <dbReference type="ARBA" id="ARBA00023277"/>
    </source>
</evidence>
<keyword evidence="4 6" id="KW-0413">Isomerase</keyword>
<accession>E8KDU3</accession>
<sequence>MIFSIFYSSKRFDKIKSNLKGGNMKKTAVLNAQLSGVIASLGHTDGLTICDAGLPIPSEQQCVDLALTKGVPSFLSTLEVVLTEFFVERILLAEEIKQFNPAIEQQLIEIIDELEQKQGRRMEIEYVAHSEFKQRSNQAKAVVRTGECSPYANVILYSGVPF</sequence>
<dbReference type="InterPro" id="IPR007721">
    <property type="entry name" value="RbsD_FucU"/>
</dbReference>
<comment type="pathway">
    <text evidence="6">Carbohydrate metabolism; D-ribose degradation; D-ribose 5-phosphate from beta-D-ribopyranose: step 1/2.</text>
</comment>
<dbReference type="GO" id="GO:0005829">
    <property type="term" value="C:cytosol"/>
    <property type="evidence" value="ECO:0007669"/>
    <property type="project" value="TreeGrafter"/>
</dbReference>
<evidence type="ECO:0000256" key="3">
    <source>
        <dbReference type="ARBA" id="ARBA00022490"/>
    </source>
</evidence>
<name>E8KDU3_9PAST</name>
<dbReference type="Gene3D" id="3.40.1650.10">
    <property type="entry name" value="RbsD-like domain"/>
    <property type="match status" value="1"/>
</dbReference>
<dbReference type="AlphaFoldDB" id="E8KDU3"/>
<evidence type="ECO:0000256" key="2">
    <source>
        <dbReference type="ARBA" id="ARBA00012862"/>
    </source>
</evidence>
<dbReference type="EC" id="5.4.99.62" evidence="2 6"/>
<dbReference type="NCBIfam" id="NF008761">
    <property type="entry name" value="PRK11797.1"/>
    <property type="match status" value="1"/>
</dbReference>
<dbReference type="PANTHER" id="PTHR37831:SF1">
    <property type="entry name" value="D-RIBOSE PYRANASE"/>
    <property type="match status" value="1"/>
</dbReference>
<gene>
    <name evidence="6" type="primary">rbsD</name>
    <name evidence="7" type="ORF">HMPREF0027_0010</name>
</gene>
<reference evidence="7 8" key="1">
    <citation type="submission" date="2011-01" db="EMBL/GenBank/DDBJ databases">
        <authorList>
            <person name="Muzny D."/>
            <person name="Qin X."/>
            <person name="Deng J."/>
            <person name="Jiang H."/>
            <person name="Liu Y."/>
            <person name="Qu J."/>
            <person name="Song X.-Z."/>
            <person name="Zhang L."/>
            <person name="Thornton R."/>
            <person name="Coyle M."/>
            <person name="Francisco L."/>
            <person name="Jackson L."/>
            <person name="Javaid M."/>
            <person name="Korchina V."/>
            <person name="Kovar C."/>
            <person name="Mata R."/>
            <person name="Mathew T."/>
            <person name="Ngo R."/>
            <person name="Nguyen L."/>
            <person name="Nguyen N."/>
            <person name="Okwuonu G."/>
            <person name="Ongeri F."/>
            <person name="Pham C."/>
            <person name="Simmons D."/>
            <person name="Wilczek-Boney K."/>
            <person name="Hale W."/>
            <person name="Jakkamsetti A."/>
            <person name="Pham P."/>
            <person name="Ruth R."/>
            <person name="San Lucas F."/>
            <person name="Warren J."/>
            <person name="Zhang J."/>
            <person name="Zhao Z."/>
            <person name="Zhou C."/>
            <person name="Zhu D."/>
            <person name="Lee S."/>
            <person name="Bess C."/>
            <person name="Blankenburg K."/>
            <person name="Forbes L."/>
            <person name="Fu Q."/>
            <person name="Gubbala S."/>
            <person name="Hirani K."/>
            <person name="Jayaseelan J.C."/>
            <person name="Lara F."/>
            <person name="Munidasa M."/>
            <person name="Palculict T."/>
            <person name="Patil S."/>
            <person name="Pu L.-L."/>
            <person name="Saada N."/>
            <person name="Tang L."/>
            <person name="Weissenberger G."/>
            <person name="Zhu Y."/>
            <person name="Hemphill L."/>
            <person name="Shang Y."/>
            <person name="Youmans B."/>
            <person name="Ayvaz T."/>
            <person name="Ross M."/>
            <person name="Santibanez J."/>
            <person name="Aqrawi P."/>
            <person name="Gross S."/>
            <person name="Joshi V."/>
            <person name="Fowler G."/>
            <person name="Nazareth L."/>
            <person name="Reid J."/>
            <person name="Worley K."/>
            <person name="Petrosino J."/>
            <person name="Highlander S."/>
            <person name="Gibbs R."/>
        </authorList>
    </citation>
    <scope>NUCLEOTIDE SEQUENCE [LARGE SCALE GENOMIC DNA]</scope>
    <source>
        <strain evidence="7 8">ATCC 25976</strain>
    </source>
</reference>
<dbReference type="EMBL" id="AEVG01000002">
    <property type="protein sequence ID" value="EFX92929.1"/>
    <property type="molecule type" value="Genomic_DNA"/>
</dbReference>